<proteinExistence type="predicted"/>
<dbReference type="Proteomes" id="UP000076722">
    <property type="component" value="Unassembled WGS sequence"/>
</dbReference>
<name>A0A164VAE4_9AGAM</name>
<protein>
    <submittedName>
        <fullName evidence="2">Uncharacterized protein</fullName>
    </submittedName>
</protein>
<feature type="region of interest" description="Disordered" evidence="1">
    <location>
        <begin position="153"/>
        <end position="177"/>
    </location>
</feature>
<sequence>MTDLQDWRAREAWLTSDIAETSFTGWLVTRHRLSHWELQQMNIQVLLHATGYSKMSWRENIVNARRASKGRAASYRTDARRSLGGARAATKSMYTCVIRFAKSVRLNKEECAAIARRAAEQISVLKRLSEDEELSEDLRDRLERYQCQHHLQRSGSRVNDLGKDRIDAEEEEHLPNK</sequence>
<gene>
    <name evidence="2" type="ORF">SISNIDRAFT_465559</name>
</gene>
<dbReference type="EMBL" id="KV419405">
    <property type="protein sequence ID" value="KZS93973.1"/>
    <property type="molecule type" value="Genomic_DNA"/>
</dbReference>
<feature type="compositionally biased region" description="Acidic residues" evidence="1">
    <location>
        <begin position="167"/>
        <end position="177"/>
    </location>
</feature>
<evidence type="ECO:0000313" key="2">
    <source>
        <dbReference type="EMBL" id="KZS93973.1"/>
    </source>
</evidence>
<accession>A0A164VAE4</accession>
<evidence type="ECO:0000313" key="3">
    <source>
        <dbReference type="Proteomes" id="UP000076722"/>
    </source>
</evidence>
<evidence type="ECO:0000256" key="1">
    <source>
        <dbReference type="SAM" id="MobiDB-lite"/>
    </source>
</evidence>
<dbReference type="AlphaFoldDB" id="A0A164VAE4"/>
<organism evidence="2 3">
    <name type="scientific">Sistotremastrum niveocremeum HHB9708</name>
    <dbReference type="NCBI Taxonomy" id="1314777"/>
    <lineage>
        <taxon>Eukaryota</taxon>
        <taxon>Fungi</taxon>
        <taxon>Dikarya</taxon>
        <taxon>Basidiomycota</taxon>
        <taxon>Agaricomycotina</taxon>
        <taxon>Agaricomycetes</taxon>
        <taxon>Sistotremastrales</taxon>
        <taxon>Sistotremastraceae</taxon>
        <taxon>Sertulicium</taxon>
        <taxon>Sertulicium niveocremeum</taxon>
    </lineage>
</organism>
<reference evidence="2 3" key="1">
    <citation type="journal article" date="2016" name="Mol. Biol. Evol.">
        <title>Comparative Genomics of Early-Diverging Mushroom-Forming Fungi Provides Insights into the Origins of Lignocellulose Decay Capabilities.</title>
        <authorList>
            <person name="Nagy L.G."/>
            <person name="Riley R."/>
            <person name="Tritt A."/>
            <person name="Adam C."/>
            <person name="Daum C."/>
            <person name="Floudas D."/>
            <person name="Sun H."/>
            <person name="Yadav J.S."/>
            <person name="Pangilinan J."/>
            <person name="Larsson K.H."/>
            <person name="Matsuura K."/>
            <person name="Barry K."/>
            <person name="Labutti K."/>
            <person name="Kuo R."/>
            <person name="Ohm R.A."/>
            <person name="Bhattacharya S.S."/>
            <person name="Shirouzu T."/>
            <person name="Yoshinaga Y."/>
            <person name="Martin F.M."/>
            <person name="Grigoriev I.V."/>
            <person name="Hibbett D.S."/>
        </authorList>
    </citation>
    <scope>NUCLEOTIDE SEQUENCE [LARGE SCALE GENOMIC DNA]</scope>
    <source>
        <strain evidence="2 3">HHB9708</strain>
    </source>
</reference>
<keyword evidence="3" id="KW-1185">Reference proteome</keyword>